<dbReference type="OrthoDB" id="119386at2759"/>
<proteinExistence type="predicted"/>
<keyword evidence="2" id="KW-0732">Signal</keyword>
<gene>
    <name evidence="3" type="ORF">PHMEG_00040786</name>
</gene>
<protein>
    <recommendedName>
        <fullName evidence="5">Elicitin</fullName>
    </recommendedName>
</protein>
<evidence type="ECO:0000256" key="1">
    <source>
        <dbReference type="SAM" id="MobiDB-lite"/>
    </source>
</evidence>
<dbReference type="AlphaFoldDB" id="A0A225UCX2"/>
<dbReference type="Proteomes" id="UP000198211">
    <property type="component" value="Unassembled WGS sequence"/>
</dbReference>
<keyword evidence="4" id="KW-1185">Reference proteome</keyword>
<feature type="compositionally biased region" description="Low complexity" evidence="1">
    <location>
        <begin position="172"/>
        <end position="191"/>
    </location>
</feature>
<evidence type="ECO:0000313" key="4">
    <source>
        <dbReference type="Proteomes" id="UP000198211"/>
    </source>
</evidence>
<dbReference type="EMBL" id="NBNE01021655">
    <property type="protein sequence ID" value="OWY90882.1"/>
    <property type="molecule type" value="Genomic_DNA"/>
</dbReference>
<comment type="caution">
    <text evidence="3">The sequence shown here is derived from an EMBL/GenBank/DDBJ whole genome shotgun (WGS) entry which is preliminary data.</text>
</comment>
<feature type="chain" id="PRO_5012375332" description="Elicitin" evidence="2">
    <location>
        <begin position="19"/>
        <end position="219"/>
    </location>
</feature>
<evidence type="ECO:0000256" key="2">
    <source>
        <dbReference type="SAM" id="SignalP"/>
    </source>
</evidence>
<feature type="region of interest" description="Disordered" evidence="1">
    <location>
        <begin position="105"/>
        <end position="197"/>
    </location>
</feature>
<organism evidence="3 4">
    <name type="scientific">Phytophthora megakarya</name>
    <dbReference type="NCBI Taxonomy" id="4795"/>
    <lineage>
        <taxon>Eukaryota</taxon>
        <taxon>Sar</taxon>
        <taxon>Stramenopiles</taxon>
        <taxon>Oomycota</taxon>
        <taxon>Peronosporomycetes</taxon>
        <taxon>Peronosporales</taxon>
        <taxon>Peronosporaceae</taxon>
        <taxon>Phytophthora</taxon>
    </lineage>
</organism>
<dbReference type="GO" id="GO:0005576">
    <property type="term" value="C:extracellular region"/>
    <property type="evidence" value="ECO:0007669"/>
    <property type="project" value="InterPro"/>
</dbReference>
<reference evidence="4" key="1">
    <citation type="submission" date="2017-03" db="EMBL/GenBank/DDBJ databases">
        <title>Phytopthora megakarya and P. palmivora, two closely related causual agents of cacao black pod achieved similar genome size and gene model numbers by different mechanisms.</title>
        <authorList>
            <person name="Ali S."/>
            <person name="Shao J."/>
            <person name="Larry D.J."/>
            <person name="Kronmiller B."/>
            <person name="Shen D."/>
            <person name="Strem M.D."/>
            <person name="Melnick R.L."/>
            <person name="Guiltinan M.J."/>
            <person name="Tyler B.M."/>
            <person name="Meinhardt L.W."/>
            <person name="Bailey B.A."/>
        </authorList>
    </citation>
    <scope>NUCLEOTIDE SEQUENCE [LARGE SCALE GENOMIC DNA]</scope>
    <source>
        <strain evidence="4">zdho120</strain>
    </source>
</reference>
<dbReference type="InterPro" id="IPR002200">
    <property type="entry name" value="Elicitin"/>
</dbReference>
<feature type="signal peptide" evidence="2">
    <location>
        <begin position="1"/>
        <end position="18"/>
    </location>
</feature>
<evidence type="ECO:0000313" key="3">
    <source>
        <dbReference type="EMBL" id="OWY90882.1"/>
    </source>
</evidence>
<feature type="compositionally biased region" description="Basic and acidic residues" evidence="1">
    <location>
        <begin position="162"/>
        <end position="171"/>
    </location>
</feature>
<accession>A0A225UCX2</accession>
<feature type="compositionally biased region" description="Low complexity" evidence="1">
    <location>
        <begin position="106"/>
        <end position="161"/>
    </location>
</feature>
<name>A0A225UCX2_9STRA</name>
<evidence type="ECO:0008006" key="5">
    <source>
        <dbReference type="Google" id="ProtNLM"/>
    </source>
</evidence>
<dbReference type="SMART" id="SM01187">
    <property type="entry name" value="Elicitin"/>
    <property type="match status" value="1"/>
</dbReference>
<sequence>MVSTRSSVLFIAATSAIAFQVNVNADPCDGDNYSKVAVAAQNIHTNCASYHAYLANGGTWTCDSKCHDAVSNLVNTLPDCTFGGPYGQNYKQVVENMVATCGGQVSTDSTTAPSSTTAAPTTESNTETATTAPTTDNNSTETATTTQTTDAPTAATDAPTTTDDKNDKKDTTASSASTSASAGDAGTPASDVSTTSGANTKTVTSITALVLVVASALLH</sequence>